<dbReference type="EMBL" id="CAEZXL010000012">
    <property type="protein sequence ID" value="CAB4679554.1"/>
    <property type="molecule type" value="Genomic_DNA"/>
</dbReference>
<protein>
    <submittedName>
        <fullName evidence="5">Unannotated protein</fullName>
    </submittedName>
</protein>
<dbReference type="InterPro" id="IPR001173">
    <property type="entry name" value="Glyco_trans_2-like"/>
</dbReference>
<dbReference type="FunFam" id="3.90.550.10:FF:000122">
    <property type="entry name" value="Dolichol-phosphate mannosyltransferase subunit 1"/>
    <property type="match status" value="1"/>
</dbReference>
<dbReference type="CDD" id="cd06442">
    <property type="entry name" value="DPM1_like"/>
    <property type="match status" value="1"/>
</dbReference>
<evidence type="ECO:0000313" key="5">
    <source>
        <dbReference type="EMBL" id="CAB4679554.1"/>
    </source>
</evidence>
<sequence length="237" mass="26694">MKILVIMPTFNEAGNINNAVTRLFEHNKDVDLLIVDDSSPDGTGQLADQLAKTNKKISVLHRAGKEGLGAAYIAGFRWAFERGYDYLVEMDADGSHRPEDLPKLIAVCSNFDLVIGSRYVRGGKTMNWPFYRQWLSRGGNIYARMMLGSKLNDMTAGFRVFSAEFLKKFDLDSINARGYSFQIEMAYRTIRSGGRAAEVPITFVEREIGVSKMSTNIVAEALLLMTKFGLRRIFLRK</sequence>
<evidence type="ECO:0000259" key="4">
    <source>
        <dbReference type="Pfam" id="PF00535"/>
    </source>
</evidence>
<reference evidence="5" key="1">
    <citation type="submission" date="2020-05" db="EMBL/GenBank/DDBJ databases">
        <authorList>
            <person name="Chiriac C."/>
            <person name="Salcher M."/>
            <person name="Ghai R."/>
            <person name="Kavagutti S V."/>
        </authorList>
    </citation>
    <scope>NUCLEOTIDE SEQUENCE</scope>
</reference>
<dbReference type="GO" id="GO:0016020">
    <property type="term" value="C:membrane"/>
    <property type="evidence" value="ECO:0007669"/>
    <property type="project" value="GOC"/>
</dbReference>
<dbReference type="GO" id="GO:0004582">
    <property type="term" value="F:dolichyl-phosphate beta-D-mannosyltransferase activity"/>
    <property type="evidence" value="ECO:0007669"/>
    <property type="project" value="InterPro"/>
</dbReference>
<dbReference type="InterPro" id="IPR039528">
    <property type="entry name" value="DPM1-like"/>
</dbReference>
<accession>A0A6J6N3V6</accession>
<keyword evidence="2" id="KW-0328">Glycosyltransferase</keyword>
<dbReference type="InterPro" id="IPR029044">
    <property type="entry name" value="Nucleotide-diphossugar_trans"/>
</dbReference>
<dbReference type="SUPFAM" id="SSF53448">
    <property type="entry name" value="Nucleotide-diphospho-sugar transferases"/>
    <property type="match status" value="1"/>
</dbReference>
<dbReference type="PANTHER" id="PTHR43398">
    <property type="entry name" value="DOLICHOL-PHOSPHATE MANNOSYLTRANSFERASE SUBUNIT 1"/>
    <property type="match status" value="1"/>
</dbReference>
<name>A0A6J6N3V6_9ZZZZ</name>
<evidence type="ECO:0000256" key="2">
    <source>
        <dbReference type="ARBA" id="ARBA00022676"/>
    </source>
</evidence>
<organism evidence="5">
    <name type="scientific">freshwater metagenome</name>
    <dbReference type="NCBI Taxonomy" id="449393"/>
    <lineage>
        <taxon>unclassified sequences</taxon>
        <taxon>metagenomes</taxon>
        <taxon>ecological metagenomes</taxon>
    </lineage>
</organism>
<proteinExistence type="inferred from homology"/>
<dbReference type="Pfam" id="PF00535">
    <property type="entry name" value="Glycos_transf_2"/>
    <property type="match status" value="1"/>
</dbReference>
<evidence type="ECO:0000256" key="3">
    <source>
        <dbReference type="ARBA" id="ARBA00022679"/>
    </source>
</evidence>
<keyword evidence="3" id="KW-0808">Transferase</keyword>
<gene>
    <name evidence="5" type="ORF">UFOPK2373_00151</name>
</gene>
<dbReference type="Gene3D" id="3.90.550.10">
    <property type="entry name" value="Spore Coat Polysaccharide Biosynthesis Protein SpsA, Chain A"/>
    <property type="match status" value="1"/>
</dbReference>
<feature type="domain" description="Glycosyltransferase 2-like" evidence="4">
    <location>
        <begin position="5"/>
        <end position="168"/>
    </location>
</feature>
<evidence type="ECO:0000256" key="1">
    <source>
        <dbReference type="ARBA" id="ARBA00006739"/>
    </source>
</evidence>
<dbReference type="GO" id="GO:0009247">
    <property type="term" value="P:glycolipid biosynthetic process"/>
    <property type="evidence" value="ECO:0007669"/>
    <property type="project" value="TreeGrafter"/>
</dbReference>
<comment type="similarity">
    <text evidence="1">Belongs to the glycosyltransferase 2 family.</text>
</comment>
<dbReference type="PANTHER" id="PTHR43398:SF1">
    <property type="entry name" value="DOLICHOL-PHOSPHATE MANNOSYLTRANSFERASE SUBUNIT 1"/>
    <property type="match status" value="1"/>
</dbReference>
<dbReference type="AlphaFoldDB" id="A0A6J6N3V6"/>